<reference evidence="2 3" key="1">
    <citation type="submission" date="2019-05" db="EMBL/GenBank/DDBJ databases">
        <title>Another draft genome of Portunus trituberculatus and its Hox gene families provides insights of decapod evolution.</title>
        <authorList>
            <person name="Jeong J.-H."/>
            <person name="Song I."/>
            <person name="Kim S."/>
            <person name="Choi T."/>
            <person name="Kim D."/>
            <person name="Ryu S."/>
            <person name="Kim W."/>
        </authorList>
    </citation>
    <scope>NUCLEOTIDE SEQUENCE [LARGE SCALE GENOMIC DNA]</scope>
    <source>
        <tissue evidence="2">Muscle</tissue>
    </source>
</reference>
<evidence type="ECO:0000313" key="2">
    <source>
        <dbReference type="EMBL" id="MPC94046.1"/>
    </source>
</evidence>
<dbReference type="AlphaFoldDB" id="A0A5B7JIF9"/>
<comment type="caution">
    <text evidence="2">The sequence shown here is derived from an EMBL/GenBank/DDBJ whole genome shotgun (WGS) entry which is preliminary data.</text>
</comment>
<keyword evidence="3" id="KW-1185">Reference proteome</keyword>
<evidence type="ECO:0000256" key="1">
    <source>
        <dbReference type="SAM" id="Phobius"/>
    </source>
</evidence>
<gene>
    <name evidence="2" type="ORF">E2C01_089198</name>
</gene>
<keyword evidence="1" id="KW-0472">Membrane</keyword>
<keyword evidence="1" id="KW-0812">Transmembrane</keyword>
<name>A0A5B7JIF9_PORTR</name>
<protein>
    <submittedName>
        <fullName evidence="2">Uncharacterized protein</fullName>
    </submittedName>
</protein>
<sequence>MQCMYDRANHEIQYRKLLILMVYGFAVWGLKAGIELVMRFKGSLEAWDIVKGLQAGLNAVVNETEVRLRPAYPSRPSLMTRRRRT</sequence>
<accession>A0A5B7JIF9</accession>
<organism evidence="2 3">
    <name type="scientific">Portunus trituberculatus</name>
    <name type="common">Swimming crab</name>
    <name type="synonym">Neptunus trituberculatus</name>
    <dbReference type="NCBI Taxonomy" id="210409"/>
    <lineage>
        <taxon>Eukaryota</taxon>
        <taxon>Metazoa</taxon>
        <taxon>Ecdysozoa</taxon>
        <taxon>Arthropoda</taxon>
        <taxon>Crustacea</taxon>
        <taxon>Multicrustacea</taxon>
        <taxon>Malacostraca</taxon>
        <taxon>Eumalacostraca</taxon>
        <taxon>Eucarida</taxon>
        <taxon>Decapoda</taxon>
        <taxon>Pleocyemata</taxon>
        <taxon>Brachyura</taxon>
        <taxon>Eubrachyura</taxon>
        <taxon>Portunoidea</taxon>
        <taxon>Portunidae</taxon>
        <taxon>Portuninae</taxon>
        <taxon>Portunus</taxon>
    </lineage>
</organism>
<feature type="transmembrane region" description="Helical" evidence="1">
    <location>
        <begin position="12"/>
        <end position="30"/>
    </location>
</feature>
<dbReference type="Proteomes" id="UP000324222">
    <property type="component" value="Unassembled WGS sequence"/>
</dbReference>
<proteinExistence type="predicted"/>
<evidence type="ECO:0000313" key="3">
    <source>
        <dbReference type="Proteomes" id="UP000324222"/>
    </source>
</evidence>
<dbReference type="EMBL" id="VSRR010097072">
    <property type="protein sequence ID" value="MPC94046.1"/>
    <property type="molecule type" value="Genomic_DNA"/>
</dbReference>
<keyword evidence="1" id="KW-1133">Transmembrane helix</keyword>